<organism evidence="1 2">
    <name type="scientific">Lecanicillium saksenae</name>
    <dbReference type="NCBI Taxonomy" id="468837"/>
    <lineage>
        <taxon>Eukaryota</taxon>
        <taxon>Fungi</taxon>
        <taxon>Dikarya</taxon>
        <taxon>Ascomycota</taxon>
        <taxon>Pezizomycotina</taxon>
        <taxon>Sordariomycetes</taxon>
        <taxon>Hypocreomycetidae</taxon>
        <taxon>Hypocreales</taxon>
        <taxon>Cordycipitaceae</taxon>
        <taxon>Lecanicillium</taxon>
    </lineage>
</organism>
<dbReference type="EMBL" id="JANAKD010000719">
    <property type="protein sequence ID" value="KAJ3489794.1"/>
    <property type="molecule type" value="Genomic_DNA"/>
</dbReference>
<dbReference type="Proteomes" id="UP001148737">
    <property type="component" value="Unassembled WGS sequence"/>
</dbReference>
<evidence type="ECO:0000313" key="1">
    <source>
        <dbReference type="EMBL" id="KAJ3489794.1"/>
    </source>
</evidence>
<gene>
    <name evidence="1" type="ORF">NLG97_g5926</name>
</gene>
<name>A0ACC1QR29_9HYPO</name>
<proteinExistence type="predicted"/>
<keyword evidence="2" id="KW-1185">Reference proteome</keyword>
<protein>
    <submittedName>
        <fullName evidence="1">Uncharacterized protein</fullName>
    </submittedName>
</protein>
<sequence>MCKVSSSKPSTSAKLSDAVLELVPAHPAAQEALQFALGSCSQSIINHSFRTYLYALAFSASPATAKDRDSPHSLEPYFFEPYVLFVACILHDLAIIEEYDLVPGRFEIVAADVAIKLLRRHGVAETTLREVWLAMAIHATPGIAEHFGGSVGAVRLAISVEFGGRSPPLELMSELSKKAISEEALLPRLEIEKDLGDAVARQGRKDRKKAPSASWAGLLTASSCAATAPSVAEQVPPGMLEAAQQEQRREPEPQQTDSSTVEQTSEHGQPPAEADTPAPAPSLWDRAYLKLKESKPTLVADYEKLLSKELADGSALIKKEQLNDIATRGLERVSEQKAKYTIFGQEYVVKDQVAQVSKLLINLKSFIADAIKASPEASLAWAGVCVILPLLSNPSTADEAQSSGFDYVTSRMRLYVGFEELLWPTHTTIAPDTKQALEASVEDLYVKILTFQLTSVLRFCRGWLGQLGRDLVQYDDWKSMLEAVKKAEVIVSEDFKRLRDAAILRELEKMTSDAEAQCDSLKSLLSVAEMQLQIARELLKEAQATRKLAEARLLDIPAIYEARYDSAEVHCQARCLEGTRKQVNDRIISWVDVDKAADHLFWLNGPAGIGKSTVSRTIAGIFAAQHRLAASFFFSRSRQGKNELSHFFPTLASQVADHIPEYKSHLREALRDVTNEALLSKSPYMQFELRFTKVFEHPSLRGLVLAPQLIIIDALDEFSQQDRIGELLKPLSELRAKVSFRLCVLLTSRNTIEVEEAFGDLAGATFQSLNLHQEYSDESRADIEAYLSAIFEQLSSKPGAGSLGPWPDAADMATVIQLATTPSPLFIYASTLHKFLLQKGRGKTPRQQLKNGYSGPAMASRSWHRYISPFCRTLSSSRKRSGNPRNFGPDAADGHRIIGAVTLAGRPISATILASLLDLELDVVLQWLHSLRPVFDVGDHVDSPIKLLHKSFSDFLLDEDSRPSDVFWVDFYSSHEYMALQCFWKMKNNGLRRDICGLGELGCLSAEVEDERVADGIPSDLQYSVLFFLHHLDLSRRQRENFFCVDEFLRTQLLHWLEALALLRSTQTAVTGMTDLNASVTNKSGLTESLVHDAYRFVLAHSHTIQTAPLQAYVSALIFSPSKSFAMHFHRSEKPDWIETLSGLGFHWDPCLMTISLDKRGFKGAALSNDGSKFATMLLDVVRVYETEYWSVIGEFEIEDGSTASITFSQDNRRLAISVLYSLNNSVEIWDWSTGVRLQILDDLGYHIRHLWFYSNDEQLAISEPMSLKFVDIATGQQIRERSFKLLFSGKEVNESGSNDIVASTDRVEVARIISGQRLDNLGRDWLEDLDSETTGCGENPSNSDCVVVFSSSGELMARIGEMGGLQILSVRSGQILRSAATDYGWLIGGAKVLKFFDADKRLAHIGRDGCLRIWRVEPLVFFLDDREEMIACGHASISTWDLSHPIFWREAIASRELTKRVQSWPSISRMVTVSSEDADLTIWDTVSASRLNTLRSQPAAGGGMAASLRRGYGSLVLDAPTDNSYLAAISPNGAFLVFLMHLHIFPSSLTFHILDLRDRVQGWPATELSIPGPASEEFIFSDDGEVLVTYTRDSIYIWRLSTGWEHARQLVCTWVQRVALSPDNRYLAACGRNNRVTVWDITDVSGDPLVEFGGGSGGGDYEVAARVVENRAGLMFSSSGRYVFFRSAPPYNATLTSQFWNSDVHGVYPVDGLYAQIVFDYQLKCYRVTNGSLAFENTLPTTETAARPREVEEEGVLHVQTAYGIQKCGPAVRDLTYEGYGLSEDRVWILKGSARVLFVPATYRMKRPRIVDSVAILHHRTHIMLLQLK</sequence>
<comment type="caution">
    <text evidence="1">The sequence shown here is derived from an EMBL/GenBank/DDBJ whole genome shotgun (WGS) entry which is preliminary data.</text>
</comment>
<accession>A0ACC1QR29</accession>
<reference evidence="1" key="1">
    <citation type="submission" date="2022-07" db="EMBL/GenBank/DDBJ databases">
        <title>Genome Sequence of Lecanicillium saksenae.</title>
        <authorList>
            <person name="Buettner E."/>
        </authorList>
    </citation>
    <scope>NUCLEOTIDE SEQUENCE</scope>
    <source>
        <strain evidence="1">VT-O1</strain>
    </source>
</reference>
<evidence type="ECO:0000313" key="2">
    <source>
        <dbReference type="Proteomes" id="UP001148737"/>
    </source>
</evidence>